<dbReference type="InterPro" id="IPR008630">
    <property type="entry name" value="Glyco_trans_34"/>
</dbReference>
<dbReference type="PANTHER" id="PTHR31306">
    <property type="entry name" value="ALPHA-1,6-MANNOSYLTRANSFERASE MNN11-RELATED"/>
    <property type="match status" value="1"/>
</dbReference>
<keyword evidence="3" id="KW-0328">Glycosyltransferase</keyword>
<comment type="similarity">
    <text evidence="1">Belongs to the glycosyltransferase 34 family.</text>
</comment>
<dbReference type="GO" id="GO:0006487">
    <property type="term" value="P:protein N-linked glycosylation"/>
    <property type="evidence" value="ECO:0007669"/>
    <property type="project" value="TreeGrafter"/>
</dbReference>
<proteinExistence type="inferred from homology"/>
<dbReference type="EMBL" id="JAPQKN010000004">
    <property type="protein sequence ID" value="KAJ5159807.1"/>
    <property type="molecule type" value="Genomic_DNA"/>
</dbReference>
<dbReference type="GeneID" id="81428112"/>
<comment type="caution">
    <text evidence="6">The sequence shown here is derived from an EMBL/GenBank/DDBJ whole genome shotgun (WGS) entry which is preliminary data.</text>
</comment>
<feature type="domain" description="Nucleotide-diphospho-sugar transferase" evidence="5">
    <location>
        <begin position="21"/>
        <end position="116"/>
    </location>
</feature>
<sequence length="232" mass="26424">MIHGYDYKLVTVSNLGERHGTWSKVPVIKEALRHHQFVVFMDADATFHYPQLPLEWLFNYWDITPDTLIAMAVDPNDPENLDARGRIFLNTGFIIAQQSPRTMELFEAWESCPENNVGFPDCSWWSFHWPHEQGAFGTHIRYLFNQPEDVKELPCAEANGCPDVANTGCIGEFVQHWWARKDRVGPAVGESIIQNFLPQLHSLFNQLSHSFVDNVDDPFGVGKGTPPAEPSE</sequence>
<evidence type="ECO:0000313" key="7">
    <source>
        <dbReference type="Proteomes" id="UP001149163"/>
    </source>
</evidence>
<evidence type="ECO:0000256" key="3">
    <source>
        <dbReference type="ARBA" id="ARBA00022676"/>
    </source>
</evidence>
<dbReference type="RefSeq" id="XP_056541365.1">
    <property type="nucleotide sequence ID" value="XM_056688936.1"/>
</dbReference>
<evidence type="ECO:0000259" key="5">
    <source>
        <dbReference type="Pfam" id="PF03407"/>
    </source>
</evidence>
<dbReference type="InterPro" id="IPR005069">
    <property type="entry name" value="Nucl-diP-sugar_transferase"/>
</dbReference>
<gene>
    <name evidence="6" type="ORF">N7482_006811</name>
</gene>
<protein>
    <recommendedName>
        <fullName evidence="5">Nucleotide-diphospho-sugar transferase domain-containing protein</fullName>
    </recommendedName>
</protein>
<evidence type="ECO:0000313" key="6">
    <source>
        <dbReference type="EMBL" id="KAJ5159807.1"/>
    </source>
</evidence>
<accession>A0A9W9HYG6</accession>
<dbReference type="GO" id="GO:0016757">
    <property type="term" value="F:glycosyltransferase activity"/>
    <property type="evidence" value="ECO:0007669"/>
    <property type="project" value="UniProtKB-KW"/>
</dbReference>
<dbReference type="GO" id="GO:0000139">
    <property type="term" value="C:Golgi membrane"/>
    <property type="evidence" value="ECO:0007669"/>
    <property type="project" value="TreeGrafter"/>
</dbReference>
<dbReference type="AlphaFoldDB" id="A0A9W9HYG6"/>
<dbReference type="Pfam" id="PF03407">
    <property type="entry name" value="Nucleotid_trans"/>
    <property type="match status" value="1"/>
</dbReference>
<reference evidence="6" key="2">
    <citation type="journal article" date="2023" name="IMA Fungus">
        <title>Comparative genomic study of the Penicillium genus elucidates a diverse pangenome and 15 lateral gene transfer events.</title>
        <authorList>
            <person name="Petersen C."/>
            <person name="Sorensen T."/>
            <person name="Nielsen M.R."/>
            <person name="Sondergaard T.E."/>
            <person name="Sorensen J.L."/>
            <person name="Fitzpatrick D.A."/>
            <person name="Frisvad J.C."/>
            <person name="Nielsen K.L."/>
        </authorList>
    </citation>
    <scope>NUCLEOTIDE SEQUENCE</scope>
    <source>
        <strain evidence="6">IBT 26290</strain>
    </source>
</reference>
<keyword evidence="4" id="KW-0808">Transferase</keyword>
<comment type="similarity">
    <text evidence="2">Belongs to the glycosyltransferase 77 family.</text>
</comment>
<evidence type="ECO:0000256" key="4">
    <source>
        <dbReference type="ARBA" id="ARBA00022679"/>
    </source>
</evidence>
<organism evidence="6 7">
    <name type="scientific">Penicillium canariense</name>
    <dbReference type="NCBI Taxonomy" id="189055"/>
    <lineage>
        <taxon>Eukaryota</taxon>
        <taxon>Fungi</taxon>
        <taxon>Dikarya</taxon>
        <taxon>Ascomycota</taxon>
        <taxon>Pezizomycotina</taxon>
        <taxon>Eurotiomycetes</taxon>
        <taxon>Eurotiomycetidae</taxon>
        <taxon>Eurotiales</taxon>
        <taxon>Aspergillaceae</taxon>
        <taxon>Penicillium</taxon>
    </lineage>
</organism>
<evidence type="ECO:0000256" key="1">
    <source>
        <dbReference type="ARBA" id="ARBA00005664"/>
    </source>
</evidence>
<reference evidence="6" key="1">
    <citation type="submission" date="2022-11" db="EMBL/GenBank/DDBJ databases">
        <authorList>
            <person name="Petersen C."/>
        </authorList>
    </citation>
    <scope>NUCLEOTIDE SEQUENCE</scope>
    <source>
        <strain evidence="6">IBT 26290</strain>
    </source>
</reference>
<keyword evidence="7" id="KW-1185">Reference proteome</keyword>
<dbReference type="Proteomes" id="UP001149163">
    <property type="component" value="Unassembled WGS sequence"/>
</dbReference>
<dbReference type="InterPro" id="IPR029044">
    <property type="entry name" value="Nucleotide-diphossugar_trans"/>
</dbReference>
<dbReference type="OrthoDB" id="3763672at2759"/>
<dbReference type="PANTHER" id="PTHR31306:SF3">
    <property type="entry name" value="NUCLEOTIDE-DIPHOSPHO-SUGAR TRANSFERASE DOMAIN-CONTAINING PROTEIN"/>
    <property type="match status" value="1"/>
</dbReference>
<name>A0A9W9HYG6_9EURO</name>
<evidence type="ECO:0000256" key="2">
    <source>
        <dbReference type="ARBA" id="ARBA00007033"/>
    </source>
</evidence>
<dbReference type="Gene3D" id="3.90.550.10">
    <property type="entry name" value="Spore Coat Polysaccharide Biosynthesis Protein SpsA, Chain A"/>
    <property type="match status" value="1"/>
</dbReference>